<reference evidence="3" key="2">
    <citation type="submission" date="2002-09" db="EMBL/GenBank/DDBJ databases">
        <title>Oryza sativa nipponbare(GA3) genomic DNA, chromosome 9, BAC clone:OSJNBa0018I03.</title>
        <authorList>
            <person name="Sasaki T."/>
            <person name="Matsumoto T."/>
            <person name="Katayose Y."/>
        </authorList>
    </citation>
    <scope>NUCLEOTIDE SEQUENCE</scope>
</reference>
<sequence length="127" mass="14371">MAHRKTMSRQIVEFKQTRRDLRSTTSKQTKDKDYTGSGPLSGNSPSPVYMGLMMMRTDYKESNRIGDANETVVEEFDEISQRVGSGDSGFVNFGGCVGDEIRYPLPFPRGPFYIVGYLDPQVRLEDM</sequence>
<proteinExistence type="predicted"/>
<feature type="region of interest" description="Disordered" evidence="1">
    <location>
        <begin position="1"/>
        <end position="46"/>
    </location>
</feature>
<evidence type="ECO:0000256" key="1">
    <source>
        <dbReference type="SAM" id="MobiDB-lite"/>
    </source>
</evidence>
<dbReference type="AlphaFoldDB" id="Q6K2U9"/>
<gene>
    <name evidence="2" type="ORF">OJ1512_E04.43</name>
    <name evidence="3" type="ORF">OSJNBa0018I03.16</name>
</gene>
<reference evidence="4" key="4">
    <citation type="journal article" date="2008" name="Nucleic Acids Res.">
        <title>The rice annotation project database (RAP-DB): 2008 update.</title>
        <authorList>
            <consortium name="The rice annotation project (RAP)"/>
        </authorList>
    </citation>
    <scope>GENOME REANNOTATION</scope>
    <source>
        <strain evidence="4">cv. Nipponbare</strain>
    </source>
</reference>
<reference evidence="2" key="1">
    <citation type="submission" date="2002-09" db="EMBL/GenBank/DDBJ databases">
        <title>Oryza sativa nipponbare(GA3) genomic DNA, chromosome 9, BAC clone:OJ1512_E04.</title>
        <authorList>
            <person name="Sasaki T."/>
            <person name="Matsumoto T."/>
            <person name="Hattori M."/>
            <person name="Sakaki Y."/>
            <person name="Katayose Y."/>
        </authorList>
    </citation>
    <scope>NUCLEOTIDE SEQUENCE</scope>
</reference>
<dbReference type="EMBL" id="AP005746">
    <property type="protein sequence ID" value="BAD20038.1"/>
    <property type="molecule type" value="Genomic_DNA"/>
</dbReference>
<reference evidence="4" key="3">
    <citation type="journal article" date="2005" name="Nature">
        <title>The map-based sequence of the rice genome.</title>
        <authorList>
            <consortium name="International rice genome sequencing project (IRGSP)"/>
            <person name="Matsumoto T."/>
            <person name="Wu J."/>
            <person name="Kanamori H."/>
            <person name="Katayose Y."/>
            <person name="Fujisawa M."/>
            <person name="Namiki N."/>
            <person name="Mizuno H."/>
            <person name="Yamamoto K."/>
            <person name="Antonio B.A."/>
            <person name="Baba T."/>
            <person name="Sakata K."/>
            <person name="Nagamura Y."/>
            <person name="Aoki H."/>
            <person name="Arikawa K."/>
            <person name="Arita K."/>
            <person name="Bito T."/>
            <person name="Chiden Y."/>
            <person name="Fujitsuka N."/>
            <person name="Fukunaka R."/>
            <person name="Hamada M."/>
            <person name="Harada C."/>
            <person name="Hayashi A."/>
            <person name="Hijishita S."/>
            <person name="Honda M."/>
            <person name="Hosokawa S."/>
            <person name="Ichikawa Y."/>
            <person name="Idonuma A."/>
            <person name="Iijima M."/>
            <person name="Ikeda M."/>
            <person name="Ikeno M."/>
            <person name="Ito K."/>
            <person name="Ito S."/>
            <person name="Ito T."/>
            <person name="Ito Y."/>
            <person name="Ito Y."/>
            <person name="Iwabuchi A."/>
            <person name="Kamiya K."/>
            <person name="Karasawa W."/>
            <person name="Kurita K."/>
            <person name="Katagiri S."/>
            <person name="Kikuta A."/>
            <person name="Kobayashi H."/>
            <person name="Kobayashi N."/>
            <person name="Machita K."/>
            <person name="Maehara T."/>
            <person name="Masukawa M."/>
            <person name="Mizubayashi T."/>
            <person name="Mukai Y."/>
            <person name="Nagasaki H."/>
            <person name="Nagata Y."/>
            <person name="Naito S."/>
            <person name="Nakashima M."/>
            <person name="Nakama Y."/>
            <person name="Nakamichi Y."/>
            <person name="Nakamura M."/>
            <person name="Meguro A."/>
            <person name="Negishi M."/>
            <person name="Ohta I."/>
            <person name="Ohta T."/>
            <person name="Okamoto M."/>
            <person name="Ono N."/>
            <person name="Saji S."/>
            <person name="Sakaguchi M."/>
            <person name="Sakai K."/>
            <person name="Shibata M."/>
            <person name="Shimokawa T."/>
            <person name="Song J."/>
            <person name="Takazaki Y."/>
            <person name="Terasawa K."/>
            <person name="Tsugane M."/>
            <person name="Tsuji K."/>
            <person name="Ueda S."/>
            <person name="Waki K."/>
            <person name="Yamagata H."/>
            <person name="Yamamoto M."/>
            <person name="Yamamoto S."/>
            <person name="Yamane H."/>
            <person name="Yoshiki S."/>
            <person name="Yoshihara R."/>
            <person name="Yukawa K."/>
            <person name="Zhong H."/>
            <person name="Yano M."/>
            <person name="Yuan Q."/>
            <person name="Ouyang S."/>
            <person name="Liu J."/>
            <person name="Jones K.M."/>
            <person name="Gansberger K."/>
            <person name="Moffat K."/>
            <person name="Hill J."/>
            <person name="Bera J."/>
            <person name="Fadrosh D."/>
            <person name="Jin S."/>
            <person name="Johri S."/>
            <person name="Kim M."/>
            <person name="Overton L."/>
            <person name="Reardon M."/>
            <person name="Tsitrin T."/>
            <person name="Vuong H."/>
            <person name="Weaver B."/>
            <person name="Ciecko A."/>
            <person name="Tallon L."/>
            <person name="Jackson J."/>
            <person name="Pai G."/>
            <person name="Aken S.V."/>
            <person name="Utterback T."/>
            <person name="Reidmuller S."/>
            <person name="Feldblyum T."/>
            <person name="Hsiao J."/>
            <person name="Zismann V."/>
            <person name="Iobst S."/>
            <person name="de Vazeille A.R."/>
            <person name="Buell C.R."/>
            <person name="Ying K."/>
            <person name="Li Y."/>
            <person name="Lu T."/>
            <person name="Huang Y."/>
            <person name="Zhao Q."/>
            <person name="Feng Q."/>
            <person name="Zhang L."/>
            <person name="Zhu J."/>
            <person name="Weng Q."/>
            <person name="Mu J."/>
            <person name="Lu Y."/>
            <person name="Fan D."/>
            <person name="Liu Y."/>
            <person name="Guan J."/>
            <person name="Zhang Y."/>
            <person name="Yu S."/>
            <person name="Liu X."/>
            <person name="Zhang Y."/>
            <person name="Hong G."/>
            <person name="Han B."/>
            <person name="Choisne N."/>
            <person name="Demange N."/>
            <person name="Orjeda G."/>
            <person name="Samain S."/>
            <person name="Cattolico L."/>
            <person name="Pelletier E."/>
            <person name="Couloux A."/>
            <person name="Segurens B."/>
            <person name="Wincker P."/>
            <person name="D'Hont A."/>
            <person name="Scarpelli C."/>
            <person name="Weissenbach J."/>
            <person name="Salanoubat M."/>
            <person name="Quetier F."/>
            <person name="Yu Y."/>
            <person name="Kim H.R."/>
            <person name="Rambo T."/>
            <person name="Currie J."/>
            <person name="Collura K."/>
            <person name="Luo M."/>
            <person name="Yang T."/>
            <person name="Ammiraju J.S.S."/>
            <person name="Engler F."/>
            <person name="Soderlund C."/>
            <person name="Wing R.A."/>
            <person name="Palmer L.E."/>
            <person name="de la Bastide M."/>
            <person name="Spiegel L."/>
            <person name="Nascimento L."/>
            <person name="Zutavern T."/>
            <person name="O'Shaughnessy A."/>
            <person name="Dike S."/>
            <person name="Dedhia N."/>
            <person name="Preston R."/>
            <person name="Balija V."/>
            <person name="McCombie W.R."/>
            <person name="Chow T."/>
            <person name="Chen H."/>
            <person name="Chung M."/>
            <person name="Chen C."/>
            <person name="Shaw J."/>
            <person name="Wu H."/>
            <person name="Hsiao K."/>
            <person name="Chao Y."/>
            <person name="Chu M."/>
            <person name="Cheng C."/>
            <person name="Hour A."/>
            <person name="Lee P."/>
            <person name="Lin S."/>
            <person name="Lin Y."/>
            <person name="Liou J."/>
            <person name="Liu S."/>
            <person name="Hsing Y."/>
            <person name="Raghuvanshi S."/>
            <person name="Mohanty A."/>
            <person name="Bharti A.K."/>
            <person name="Gaur A."/>
            <person name="Gupta V."/>
            <person name="Kumar D."/>
            <person name="Ravi V."/>
            <person name="Vij S."/>
            <person name="Kapur A."/>
            <person name="Khurana P."/>
            <person name="Khurana P."/>
            <person name="Khurana J.P."/>
            <person name="Tyagi A.K."/>
            <person name="Gaikwad K."/>
            <person name="Singh A."/>
            <person name="Dalal V."/>
            <person name="Srivastava S."/>
            <person name="Dixit A."/>
            <person name="Pal A.K."/>
            <person name="Ghazi I.A."/>
            <person name="Yadav M."/>
            <person name="Pandit A."/>
            <person name="Bhargava A."/>
            <person name="Sureshbabu K."/>
            <person name="Batra K."/>
            <person name="Sharma T.R."/>
            <person name="Mohapatra T."/>
            <person name="Singh N.K."/>
            <person name="Messing J."/>
            <person name="Nelson A.B."/>
            <person name="Fuks G."/>
            <person name="Kavchok S."/>
            <person name="Keizer G."/>
            <person name="Linton E."/>
            <person name="Llaca V."/>
            <person name="Song R."/>
            <person name="Tanyolac B."/>
            <person name="Young S."/>
            <person name="Ho-Il K."/>
            <person name="Hahn J.H."/>
            <person name="Sangsakoo G."/>
            <person name="Vanavichit A."/>
            <person name="de Mattos Luiz.A.T."/>
            <person name="Zimmer P.D."/>
            <person name="Malone G."/>
            <person name="Dellagostin O."/>
            <person name="de Oliveira A.C."/>
            <person name="Bevan M."/>
            <person name="Bancroft I."/>
            <person name="Minx P."/>
            <person name="Cordum H."/>
            <person name="Wilson R."/>
            <person name="Cheng Z."/>
            <person name="Jin W."/>
            <person name="Jiang J."/>
            <person name="Leong S.A."/>
            <person name="Iwama H."/>
            <person name="Gojobori T."/>
            <person name="Itoh T."/>
            <person name="Niimura Y."/>
            <person name="Fujii Y."/>
            <person name="Habara T."/>
            <person name="Sakai H."/>
            <person name="Sato Y."/>
            <person name="Wilson G."/>
            <person name="Kumar K."/>
            <person name="McCouch S."/>
            <person name="Juretic N."/>
            <person name="Hoen D."/>
            <person name="Wright S."/>
            <person name="Bruskiewich R."/>
            <person name="Bureau T."/>
            <person name="Miyao A."/>
            <person name="Hirochika H."/>
            <person name="Nishikawa T."/>
            <person name="Kadowaki K."/>
            <person name="Sugiura M."/>
            <person name="Burr B."/>
            <person name="Sasaki T."/>
        </authorList>
    </citation>
    <scope>NUCLEOTIDE SEQUENCE [LARGE SCALE GENOMIC DNA]</scope>
    <source>
        <strain evidence="4">cv. Nipponbare</strain>
    </source>
</reference>
<dbReference type="EMBL" id="AP005744">
    <property type="protein sequence ID" value="BAD20030.1"/>
    <property type="molecule type" value="Genomic_DNA"/>
</dbReference>
<name>Q6K2U9_ORYSJ</name>
<protein>
    <submittedName>
        <fullName evidence="3">Uncharacterized protein</fullName>
    </submittedName>
</protein>
<accession>Q6K2U9</accession>
<dbReference type="Proteomes" id="UP000000763">
    <property type="component" value="Chromosome 9"/>
</dbReference>
<feature type="compositionally biased region" description="Low complexity" evidence="1">
    <location>
        <begin position="36"/>
        <end position="46"/>
    </location>
</feature>
<organism evidence="3 4">
    <name type="scientific">Oryza sativa subsp. japonica</name>
    <name type="common">Rice</name>
    <dbReference type="NCBI Taxonomy" id="39947"/>
    <lineage>
        <taxon>Eukaryota</taxon>
        <taxon>Viridiplantae</taxon>
        <taxon>Streptophyta</taxon>
        <taxon>Embryophyta</taxon>
        <taxon>Tracheophyta</taxon>
        <taxon>Spermatophyta</taxon>
        <taxon>Magnoliopsida</taxon>
        <taxon>Liliopsida</taxon>
        <taxon>Poales</taxon>
        <taxon>Poaceae</taxon>
        <taxon>BOP clade</taxon>
        <taxon>Oryzoideae</taxon>
        <taxon>Oryzeae</taxon>
        <taxon>Oryzinae</taxon>
        <taxon>Oryza</taxon>
        <taxon>Oryza sativa</taxon>
    </lineage>
</organism>
<evidence type="ECO:0000313" key="4">
    <source>
        <dbReference type="Proteomes" id="UP000000763"/>
    </source>
</evidence>
<evidence type="ECO:0000313" key="3">
    <source>
        <dbReference type="EMBL" id="BAD20038.1"/>
    </source>
</evidence>
<feature type="compositionally biased region" description="Basic and acidic residues" evidence="1">
    <location>
        <begin position="15"/>
        <end position="34"/>
    </location>
</feature>
<evidence type="ECO:0000313" key="2">
    <source>
        <dbReference type="EMBL" id="BAD20030.1"/>
    </source>
</evidence>